<dbReference type="Proteomes" id="UP000033101">
    <property type="component" value="Chromosome"/>
</dbReference>
<dbReference type="STRING" id="1434110.MSHOH_3077"/>
<dbReference type="PATRIC" id="fig|1434110.4.peg.3965"/>
<name>A0A0E3WU38_9EURY</name>
<dbReference type="GO" id="GO:0032259">
    <property type="term" value="P:methylation"/>
    <property type="evidence" value="ECO:0007669"/>
    <property type="project" value="UniProtKB-KW"/>
</dbReference>
<protein>
    <submittedName>
        <fullName evidence="2">Methyltransferase</fullName>
    </submittedName>
</protein>
<sequence length="243" mass="28380">MFMRTDSINHWDIVAEKYCAENRQEKNFHSQIYLAAVNELLGSVNGKRILDAGCGDGFFSLELAQKGALVTAIDGSDAMLNIAKRKHAHDNLQYLNMDLTKKLTFEDKFFDIVVANMSLMDIPEIELFIFEVSRVLKKPGIFVFSITHPCFFLSDWEEDENKTKMYKKIENYLDERVEELNFWGKTLHYHRPLSKYMAAIERAKMCVNSFREPVPSKELIDLYPEQEYHYRIPSFLVIRAKSI</sequence>
<feature type="domain" description="Methyltransferase type 11" evidence="1">
    <location>
        <begin position="50"/>
        <end position="144"/>
    </location>
</feature>
<dbReference type="Gene3D" id="3.40.50.150">
    <property type="entry name" value="Vaccinia Virus protein VP39"/>
    <property type="match status" value="1"/>
</dbReference>
<keyword evidence="2" id="KW-0808">Transferase</keyword>
<dbReference type="SUPFAM" id="SSF53335">
    <property type="entry name" value="S-adenosyl-L-methionine-dependent methyltransferases"/>
    <property type="match status" value="1"/>
</dbReference>
<dbReference type="Pfam" id="PF08241">
    <property type="entry name" value="Methyltransf_11"/>
    <property type="match status" value="1"/>
</dbReference>
<keyword evidence="3" id="KW-1185">Reference proteome</keyword>
<accession>A0A0E3WU38</accession>
<dbReference type="PANTHER" id="PTHR43861">
    <property type="entry name" value="TRANS-ACONITATE 2-METHYLTRANSFERASE-RELATED"/>
    <property type="match status" value="1"/>
</dbReference>
<dbReference type="AlphaFoldDB" id="A0A0E3WU38"/>
<organism evidence="2 3">
    <name type="scientific">Methanosarcina horonobensis HB-1 = JCM 15518</name>
    <dbReference type="NCBI Taxonomy" id="1434110"/>
    <lineage>
        <taxon>Archaea</taxon>
        <taxon>Methanobacteriati</taxon>
        <taxon>Methanobacteriota</taxon>
        <taxon>Stenosarchaea group</taxon>
        <taxon>Methanomicrobia</taxon>
        <taxon>Methanosarcinales</taxon>
        <taxon>Methanosarcinaceae</taxon>
        <taxon>Methanosarcina</taxon>
    </lineage>
</organism>
<dbReference type="GO" id="GO:0008757">
    <property type="term" value="F:S-adenosylmethionine-dependent methyltransferase activity"/>
    <property type="evidence" value="ECO:0007669"/>
    <property type="project" value="InterPro"/>
</dbReference>
<reference evidence="2 3" key="1">
    <citation type="submission" date="2014-07" db="EMBL/GenBank/DDBJ databases">
        <title>Methanogenic archaea and the global carbon cycle.</title>
        <authorList>
            <person name="Henriksen J.R."/>
            <person name="Luke J."/>
            <person name="Reinhart S."/>
            <person name="Benedict M.N."/>
            <person name="Youngblut N.D."/>
            <person name="Metcalf M.E."/>
            <person name="Whitaker R.J."/>
            <person name="Metcalf W.W."/>
        </authorList>
    </citation>
    <scope>NUCLEOTIDE SEQUENCE [LARGE SCALE GENOMIC DNA]</scope>
    <source>
        <strain evidence="2 3">HB-1</strain>
    </source>
</reference>
<proteinExistence type="predicted"/>
<dbReference type="HOGENOM" id="CLU_049749_5_1_2"/>
<evidence type="ECO:0000313" key="2">
    <source>
        <dbReference type="EMBL" id="AKB79560.1"/>
    </source>
</evidence>
<evidence type="ECO:0000259" key="1">
    <source>
        <dbReference type="Pfam" id="PF08241"/>
    </source>
</evidence>
<dbReference type="KEGG" id="mhor:MSHOH_3077"/>
<gene>
    <name evidence="2" type="ORF">MSHOH_3077</name>
</gene>
<evidence type="ECO:0000313" key="3">
    <source>
        <dbReference type="Proteomes" id="UP000033101"/>
    </source>
</evidence>
<dbReference type="EMBL" id="CP009516">
    <property type="protein sequence ID" value="AKB79560.1"/>
    <property type="molecule type" value="Genomic_DNA"/>
</dbReference>
<dbReference type="InterPro" id="IPR013216">
    <property type="entry name" value="Methyltransf_11"/>
</dbReference>
<keyword evidence="2" id="KW-0489">Methyltransferase</keyword>
<dbReference type="InterPro" id="IPR029063">
    <property type="entry name" value="SAM-dependent_MTases_sf"/>
</dbReference>
<dbReference type="CDD" id="cd02440">
    <property type="entry name" value="AdoMet_MTases"/>
    <property type="match status" value="1"/>
</dbReference>